<proteinExistence type="predicted"/>
<keyword evidence="2" id="KW-1185">Reference proteome</keyword>
<dbReference type="AlphaFoldDB" id="A0A1A9UXP0"/>
<dbReference type="Proteomes" id="UP000078200">
    <property type="component" value="Unassembled WGS sequence"/>
</dbReference>
<protein>
    <submittedName>
        <fullName evidence="1">Uncharacterized protein</fullName>
    </submittedName>
</protein>
<dbReference type="VEuPathDB" id="VectorBase:GAUT019094"/>
<dbReference type="EnsemblMetazoa" id="GAUT019094-RA">
    <property type="protein sequence ID" value="GAUT019094-PA"/>
    <property type="gene ID" value="GAUT019094"/>
</dbReference>
<evidence type="ECO:0000313" key="2">
    <source>
        <dbReference type="Proteomes" id="UP000078200"/>
    </source>
</evidence>
<evidence type="ECO:0000313" key="1">
    <source>
        <dbReference type="EnsemblMetazoa" id="GAUT019094-PA"/>
    </source>
</evidence>
<name>A0A1A9UXP0_GLOAU</name>
<accession>A0A1A9UXP0</accession>
<organism evidence="1 2">
    <name type="scientific">Glossina austeni</name>
    <name type="common">Savannah tsetse fly</name>
    <dbReference type="NCBI Taxonomy" id="7395"/>
    <lineage>
        <taxon>Eukaryota</taxon>
        <taxon>Metazoa</taxon>
        <taxon>Ecdysozoa</taxon>
        <taxon>Arthropoda</taxon>
        <taxon>Hexapoda</taxon>
        <taxon>Insecta</taxon>
        <taxon>Pterygota</taxon>
        <taxon>Neoptera</taxon>
        <taxon>Endopterygota</taxon>
        <taxon>Diptera</taxon>
        <taxon>Brachycera</taxon>
        <taxon>Muscomorpha</taxon>
        <taxon>Hippoboscoidea</taxon>
        <taxon>Glossinidae</taxon>
        <taxon>Glossina</taxon>
    </lineage>
</organism>
<sequence>MTIVTLQSLSAYQLQDNQHKEQQKNYKIDLKIKDVCLTLHRTIGNGFVGSKTMRPEIYKIITLKSLEVKCICYAVNLRTNHGQFKQVYKELKKLLKKDNLFQALKQELNIKIKY</sequence>
<reference evidence="1" key="1">
    <citation type="submission" date="2020-05" db="UniProtKB">
        <authorList>
            <consortium name="EnsemblMetazoa"/>
        </authorList>
    </citation>
    <scope>IDENTIFICATION</scope>
    <source>
        <strain evidence="1">TTRI</strain>
    </source>
</reference>